<dbReference type="EMBL" id="JAHEAC010000004">
    <property type="protein sequence ID" value="MBX8643318.1"/>
    <property type="molecule type" value="Genomic_DNA"/>
</dbReference>
<sequence length="81" mass="8888">MATAAVVVAVLSVALKRMSLGPSIIIVELIIFMTRLKLSASIIRLKKSEEKDEAQKEFKEYYGSNAVNPVWVSVPGDFASM</sequence>
<gene>
    <name evidence="1" type="ORF">J9259_04430</name>
    <name evidence="2" type="ORF">KIY12_01110</name>
</gene>
<proteinExistence type="predicted"/>
<dbReference type="Proteomes" id="UP000716004">
    <property type="component" value="Unassembled WGS sequence"/>
</dbReference>
<evidence type="ECO:0000313" key="2">
    <source>
        <dbReference type="EMBL" id="MBX8643318.1"/>
    </source>
</evidence>
<protein>
    <submittedName>
        <fullName evidence="1">Uncharacterized protein</fullName>
    </submittedName>
</protein>
<dbReference type="EMBL" id="JAGVSJ010000008">
    <property type="protein sequence ID" value="MBX8631751.1"/>
    <property type="molecule type" value="Genomic_DNA"/>
</dbReference>
<evidence type="ECO:0000313" key="1">
    <source>
        <dbReference type="EMBL" id="MBX8631751.1"/>
    </source>
</evidence>
<accession>A0A8J7YP43</accession>
<comment type="caution">
    <text evidence="1">The sequence shown here is derived from an EMBL/GenBank/DDBJ whole genome shotgun (WGS) entry which is preliminary data.</text>
</comment>
<name>A0A8J7YP43_9ARCH</name>
<organism evidence="1 3">
    <name type="scientific">Candidatus Sysuiplasma superficiale</name>
    <dbReference type="NCBI Taxonomy" id="2823368"/>
    <lineage>
        <taxon>Archaea</taxon>
        <taxon>Methanobacteriati</taxon>
        <taxon>Thermoplasmatota</taxon>
        <taxon>Thermoplasmata</taxon>
        <taxon>Candidatus Sysuiplasmatales</taxon>
        <taxon>Candidatus Sysuiplasmataceae</taxon>
        <taxon>Candidatus Sysuiplasma</taxon>
    </lineage>
</organism>
<reference evidence="1" key="1">
    <citation type="submission" date="2021-04" db="EMBL/GenBank/DDBJ databases">
        <title>Genomic insights into ecological role and evolution of a novel Thermoplasmata order Candidatus Sysuiplasmatales.</title>
        <authorList>
            <person name="Yuan Y."/>
        </authorList>
    </citation>
    <scope>NUCLEOTIDE SEQUENCE</scope>
    <source>
        <strain evidence="2">TUT19-bin139</strain>
        <strain evidence="1">YP2-bin.285</strain>
    </source>
</reference>
<dbReference type="AlphaFoldDB" id="A0A8J7YP43"/>
<evidence type="ECO:0000313" key="3">
    <source>
        <dbReference type="Proteomes" id="UP000716004"/>
    </source>
</evidence>
<dbReference type="Proteomes" id="UP000750197">
    <property type="component" value="Unassembled WGS sequence"/>
</dbReference>